<proteinExistence type="predicted"/>
<reference evidence="1" key="1">
    <citation type="submission" date="2022-04" db="EMBL/GenBank/DDBJ databases">
        <title>Chromosome-scale genome assembly of Holotrichia oblita Faldermann.</title>
        <authorList>
            <person name="Rongchong L."/>
        </authorList>
    </citation>
    <scope>NUCLEOTIDE SEQUENCE</scope>
    <source>
        <strain evidence="1">81SQS9</strain>
    </source>
</reference>
<sequence length="1186" mass="134998">MTKNPHIIIIGAGVAGIAAARRLFDNGYTKLTILEAENRIGGRIFSVKTKDSLLEHGAQWCHGEKDNIVYNLVKNFDLLGASYNDYENLTFYHSSGKELDRHLTDHLLEIFEEITYDEDALLKETGSFGDYFIVRYNKEIEELFSADKLNRNLALNMSDWFHNFSLCYNAARSWFDMSASGLVQYKECDGNNLLHWKQHGFSTILDILMKRYPDKSEALPISENIQLAKEVQQISWDNDHPTVECADGSTYTGDHIIFTASLGVLKEKHHKLFTPELPISKQNAIKHLEIGLVNKIFLKFACKWWSDDCTGFSFVWSDEDRLNIINEFPFGPTKDGKSWLEGIFGFYTIDGNANTLMGWDVGLLTEKVELLPDDIVSKGCQYILNKFLGHKYEIPEPEEIIRTKWYSNEHFRGTYSYRSLNSDKFAVNAEDLGRPLSGKDGKLTLLFAGEATHPYYYSTVHGALESGFKEAQRIVELYTKPQERICRIAIVGCGLAGLGAATTFLNAGIEDFLILEATDKPGGRIDTLSLNGNVIELGAQWLHGTSNYLYTLALKNGLILEETSEEGVGMYVRNDGYIFEDFFVRKIDFIIGKILEECEKFVNSEKYPFSIEEFLAAEFQKYLDNSEEDEKFKEKAFELYDWHYRFQVIDNSCYDLTRVSAKDWGKYSFIGSDRQKHMNLRNGYQSIIDILTKSISKSSILLETPVLKIDYSKSKIQLNCRGGVKIFADHVIVTPSVGFLKQNILQFYPSLPTGICNTIKSLGFYGIGKIYLIFEKKWWKIEGFQLVWKRNAELQDDRCWLRYLSGFDTVLNQPNILVGWIGGEGVERMELLTTEIIGLHCVEMLRTFLSDPNIPMPIEVIKVKCIACETEFQADITVLRNHSKGAKHLKNVKKIAENQPKIATASKRNEAQDEVNRAELKIAALITEHNLPMKICDHLVPLLKDTFPDSKIAQGMKIGKSKATGVIKHVLAKSHFDELVEELKMKKFSILVDESTDIGVVKNICVCVRSTWSSNPWVRGGYSHTTPACDRVGCSPSTLSIPVELDGVPKIFFAGEAAHSSHFSTTHGAFESGEQQAATSDSWRSYYENQENKKRKDEAEKLERKQKREENKKRSVAEKKDTKTKKQKRKKQKYISSSSDTDHSVEVILESVNDIELDRASDNGTLNQEEHSIMQNTYVIVKYIFK</sequence>
<accession>A0ACB9SZ38</accession>
<protein>
    <submittedName>
        <fullName evidence="1">Flavin monoamine oxidase</fullName>
    </submittedName>
</protein>
<evidence type="ECO:0000313" key="1">
    <source>
        <dbReference type="EMBL" id="KAI4459800.1"/>
    </source>
</evidence>
<organism evidence="1 2">
    <name type="scientific">Holotrichia oblita</name>
    <name type="common">Chafer beetle</name>
    <dbReference type="NCBI Taxonomy" id="644536"/>
    <lineage>
        <taxon>Eukaryota</taxon>
        <taxon>Metazoa</taxon>
        <taxon>Ecdysozoa</taxon>
        <taxon>Arthropoda</taxon>
        <taxon>Hexapoda</taxon>
        <taxon>Insecta</taxon>
        <taxon>Pterygota</taxon>
        <taxon>Neoptera</taxon>
        <taxon>Endopterygota</taxon>
        <taxon>Coleoptera</taxon>
        <taxon>Polyphaga</taxon>
        <taxon>Scarabaeiformia</taxon>
        <taxon>Scarabaeidae</taxon>
        <taxon>Melolonthinae</taxon>
        <taxon>Holotrichia</taxon>
    </lineage>
</organism>
<evidence type="ECO:0000313" key="2">
    <source>
        <dbReference type="Proteomes" id="UP001056778"/>
    </source>
</evidence>
<dbReference type="Proteomes" id="UP001056778">
    <property type="component" value="Chromosome 6"/>
</dbReference>
<keyword evidence="2" id="KW-1185">Reference proteome</keyword>
<dbReference type="EMBL" id="CM043020">
    <property type="protein sequence ID" value="KAI4459800.1"/>
    <property type="molecule type" value="Genomic_DNA"/>
</dbReference>
<gene>
    <name evidence="1" type="ORF">MML48_6g00001981</name>
</gene>
<comment type="caution">
    <text evidence="1">The sequence shown here is derived from an EMBL/GenBank/DDBJ whole genome shotgun (WGS) entry which is preliminary data.</text>
</comment>
<name>A0ACB9SZ38_HOLOL</name>